<dbReference type="InterPro" id="IPR018490">
    <property type="entry name" value="cNMP-bd_dom_sf"/>
</dbReference>
<evidence type="ECO:0000313" key="2">
    <source>
        <dbReference type="EMBL" id="PSK89579.1"/>
    </source>
</evidence>
<sequence length="192" mass="22291">MSTGLDTYLRMHTGLDDDTIARIRESARPRTLRRNELLLQQGQVCRYKTFVQQGLLRTFGTDEAGVEHILQFAPELHWTLDAESYDRQEPARFSISAVEPSELFLWTKTDFDRLLTDIPVLAKFSQQLVSRNIHNSRHRLFSALSATPEEKYNEFVNTSPDLLARLPLHMIASYLGISLKTLTRIRHAQWHR</sequence>
<evidence type="ECO:0000313" key="3">
    <source>
        <dbReference type="Proteomes" id="UP000240572"/>
    </source>
</evidence>
<evidence type="ECO:0000259" key="1">
    <source>
        <dbReference type="PROSITE" id="PS50042"/>
    </source>
</evidence>
<dbReference type="AlphaFoldDB" id="A0A2P8CXA4"/>
<dbReference type="InterPro" id="IPR000595">
    <property type="entry name" value="cNMP-bd_dom"/>
</dbReference>
<accession>A0A2P8CXA4</accession>
<dbReference type="CDD" id="cd00038">
    <property type="entry name" value="CAP_ED"/>
    <property type="match status" value="1"/>
</dbReference>
<dbReference type="EMBL" id="PYGD01000011">
    <property type="protein sequence ID" value="PSK89579.1"/>
    <property type="molecule type" value="Genomic_DNA"/>
</dbReference>
<dbReference type="PROSITE" id="PS50042">
    <property type="entry name" value="CNMP_BINDING_3"/>
    <property type="match status" value="1"/>
</dbReference>
<proteinExistence type="predicted"/>
<protein>
    <submittedName>
        <fullName evidence="2">CRP-like cAMP-binding protein</fullName>
    </submittedName>
</protein>
<dbReference type="Proteomes" id="UP000240572">
    <property type="component" value="Unassembled WGS sequence"/>
</dbReference>
<dbReference type="Pfam" id="PF00027">
    <property type="entry name" value="cNMP_binding"/>
    <property type="match status" value="1"/>
</dbReference>
<dbReference type="Gene3D" id="2.60.120.10">
    <property type="entry name" value="Jelly Rolls"/>
    <property type="match status" value="1"/>
</dbReference>
<keyword evidence="3" id="KW-1185">Reference proteome</keyword>
<organism evidence="2 3">
    <name type="scientific">Taibaiella chishuiensis</name>
    <dbReference type="NCBI Taxonomy" id="1434707"/>
    <lineage>
        <taxon>Bacteria</taxon>
        <taxon>Pseudomonadati</taxon>
        <taxon>Bacteroidota</taxon>
        <taxon>Chitinophagia</taxon>
        <taxon>Chitinophagales</taxon>
        <taxon>Chitinophagaceae</taxon>
        <taxon>Taibaiella</taxon>
    </lineage>
</organism>
<dbReference type="SUPFAM" id="SSF51206">
    <property type="entry name" value="cAMP-binding domain-like"/>
    <property type="match status" value="1"/>
</dbReference>
<feature type="domain" description="Cyclic nucleotide-binding" evidence="1">
    <location>
        <begin position="11"/>
        <end position="115"/>
    </location>
</feature>
<reference evidence="2 3" key="1">
    <citation type="submission" date="2018-03" db="EMBL/GenBank/DDBJ databases">
        <title>Genomic Encyclopedia of Type Strains, Phase III (KMG-III): the genomes of soil and plant-associated and newly described type strains.</title>
        <authorList>
            <person name="Whitman W."/>
        </authorList>
    </citation>
    <scope>NUCLEOTIDE SEQUENCE [LARGE SCALE GENOMIC DNA]</scope>
    <source>
        <strain evidence="2 3">CGMCC 1.12700</strain>
    </source>
</reference>
<comment type="caution">
    <text evidence="2">The sequence shown here is derived from an EMBL/GenBank/DDBJ whole genome shotgun (WGS) entry which is preliminary data.</text>
</comment>
<dbReference type="RefSeq" id="WP_106524823.1">
    <property type="nucleotide sequence ID" value="NZ_PYGD01000011.1"/>
</dbReference>
<dbReference type="OrthoDB" id="9152304at2"/>
<dbReference type="InterPro" id="IPR014710">
    <property type="entry name" value="RmlC-like_jellyroll"/>
</dbReference>
<gene>
    <name evidence="2" type="ORF">B0I18_111137</name>
</gene>
<name>A0A2P8CXA4_9BACT</name>